<evidence type="ECO:0000313" key="3">
    <source>
        <dbReference type="EMBL" id="MEN2765970.1"/>
    </source>
</evidence>
<dbReference type="Proteomes" id="UP001444625">
    <property type="component" value="Unassembled WGS sequence"/>
</dbReference>
<evidence type="ECO:0000313" key="4">
    <source>
        <dbReference type="Proteomes" id="UP001444625"/>
    </source>
</evidence>
<dbReference type="PANTHER" id="PTHR40040">
    <property type="entry name" value="SMALL HYDROPHOBIC PROTEIN-RELATED"/>
    <property type="match status" value="1"/>
</dbReference>
<evidence type="ECO:0000256" key="2">
    <source>
        <dbReference type="SAM" id="Phobius"/>
    </source>
</evidence>
<keyword evidence="4" id="KW-1185">Reference proteome</keyword>
<protein>
    <recommendedName>
        <fullName evidence="5">DUF4190 domain-containing protein</fullName>
    </recommendedName>
</protein>
<reference evidence="3 4" key="1">
    <citation type="submission" date="2024-05" db="EMBL/GenBank/DDBJ databases">
        <authorList>
            <person name="Haq I."/>
            <person name="Ullah Z."/>
            <person name="Ahmad R."/>
            <person name="Li M."/>
            <person name="Tong Y."/>
        </authorList>
    </citation>
    <scope>NUCLEOTIDE SEQUENCE [LARGE SCALE GENOMIC DNA]</scope>
    <source>
        <strain evidence="3 4">16A2E</strain>
    </source>
</reference>
<feature type="transmembrane region" description="Helical" evidence="2">
    <location>
        <begin position="110"/>
        <end position="128"/>
    </location>
</feature>
<dbReference type="PANTHER" id="PTHR40040:SF1">
    <property type="entry name" value="MEMBRANE PROTEIN"/>
    <property type="match status" value="1"/>
</dbReference>
<gene>
    <name evidence="3" type="ORF">ABC228_02105</name>
</gene>
<keyword evidence="2" id="KW-1133">Transmembrane helix</keyword>
<sequence length="129" mass="13924">MDDRNRTNNVEDAPKHGEEDYTASTFQHTDGIEGIYSNRDEETAAELTADDYRRSAAFEGDTEQANTAMGWIALALSIASFFWAPILLGGAGIIVGFIARNRDANTLGNIAIAAGAISILITLFILPFV</sequence>
<comment type="caution">
    <text evidence="3">The sequence shown here is derived from an EMBL/GenBank/DDBJ whole genome shotgun (WGS) entry which is preliminary data.</text>
</comment>
<feature type="transmembrane region" description="Helical" evidence="2">
    <location>
        <begin position="71"/>
        <end position="98"/>
    </location>
</feature>
<evidence type="ECO:0000256" key="1">
    <source>
        <dbReference type="SAM" id="MobiDB-lite"/>
    </source>
</evidence>
<organism evidence="3 4">
    <name type="scientific">Ornithinibacillus xuwenensis</name>
    <dbReference type="NCBI Taxonomy" id="3144668"/>
    <lineage>
        <taxon>Bacteria</taxon>
        <taxon>Bacillati</taxon>
        <taxon>Bacillota</taxon>
        <taxon>Bacilli</taxon>
        <taxon>Bacillales</taxon>
        <taxon>Bacillaceae</taxon>
        <taxon>Ornithinibacillus</taxon>
    </lineage>
</organism>
<dbReference type="EMBL" id="JBDIML010000001">
    <property type="protein sequence ID" value="MEN2765970.1"/>
    <property type="molecule type" value="Genomic_DNA"/>
</dbReference>
<evidence type="ECO:0008006" key="5">
    <source>
        <dbReference type="Google" id="ProtNLM"/>
    </source>
</evidence>
<proteinExistence type="predicted"/>
<name>A0ABU9XD51_9BACI</name>
<feature type="region of interest" description="Disordered" evidence="1">
    <location>
        <begin position="1"/>
        <end position="29"/>
    </location>
</feature>
<keyword evidence="2" id="KW-0472">Membrane</keyword>
<dbReference type="RefSeq" id="WP_345823437.1">
    <property type="nucleotide sequence ID" value="NZ_JBDIML010000001.1"/>
</dbReference>
<keyword evidence="2" id="KW-0812">Transmembrane</keyword>
<accession>A0ABU9XD51</accession>
<dbReference type="InterPro" id="IPR055338">
    <property type="entry name" value="YqfX-like"/>
</dbReference>